<accession>A0A081BD75</accession>
<dbReference type="EMBL" id="BBIO01000014">
    <property type="protein sequence ID" value="GAK45993.1"/>
    <property type="molecule type" value="Genomic_DNA"/>
</dbReference>
<comment type="caution">
    <text evidence="2">The sequence shown here is derived from an EMBL/GenBank/DDBJ whole genome shotgun (WGS) entry which is preliminary data.</text>
</comment>
<sequence>MIWRLLIAFVLTVAAVLASARTHAYAAEGGANVISFKNRTCGELTLKATGNDACFGFGGCALTIPAGETKRYGLREGVRPEWAIVKVAGQCPVEEDAQLKTELKGECAIDLTRAFRGTNYRPGIDTPLPAMPGSPVKPQFEELPGLPAPGAKTASIVLDTGICEVVDGKEICEVSCKVN</sequence>
<dbReference type="AlphaFoldDB" id="A0A081BD75"/>
<feature type="chain" id="PRO_5001754973" evidence="1">
    <location>
        <begin position="27"/>
        <end position="179"/>
    </location>
</feature>
<evidence type="ECO:0000256" key="1">
    <source>
        <dbReference type="SAM" id="SignalP"/>
    </source>
</evidence>
<reference evidence="2 3" key="1">
    <citation type="submission" date="2014-07" db="EMBL/GenBank/DDBJ databases">
        <title>Tepidicaulis marinum gen. nov., sp. nov., a novel marine bacterium denitrifying nitrate to nitrous oxide strictly under microaerobic conditions.</title>
        <authorList>
            <person name="Takeuchi M."/>
            <person name="Yamagishi T."/>
            <person name="Kamagata Y."/>
            <person name="Oshima K."/>
            <person name="Hattori M."/>
            <person name="Katayama T."/>
            <person name="Hanada S."/>
            <person name="Tamaki H."/>
            <person name="Marumo K."/>
            <person name="Maeda H."/>
            <person name="Nedachi M."/>
            <person name="Iwasaki W."/>
            <person name="Suwa Y."/>
            <person name="Sakata S."/>
        </authorList>
    </citation>
    <scope>NUCLEOTIDE SEQUENCE [LARGE SCALE GENOMIC DNA]</scope>
    <source>
        <strain evidence="2 3">MA2</strain>
    </source>
</reference>
<evidence type="ECO:0000313" key="3">
    <source>
        <dbReference type="Proteomes" id="UP000028702"/>
    </source>
</evidence>
<protein>
    <submittedName>
        <fullName evidence="2">Glucose-methanol-choline oxidoreductase</fullName>
    </submittedName>
</protein>
<keyword evidence="3" id="KW-1185">Reference proteome</keyword>
<proteinExistence type="predicted"/>
<evidence type="ECO:0000313" key="2">
    <source>
        <dbReference type="EMBL" id="GAK45993.1"/>
    </source>
</evidence>
<keyword evidence="1" id="KW-0732">Signal</keyword>
<dbReference type="RefSeq" id="WP_156101755.1">
    <property type="nucleotide sequence ID" value="NZ_BBIO01000014.1"/>
</dbReference>
<gene>
    <name evidence="2" type="ORF">M2A_2492</name>
</gene>
<feature type="signal peptide" evidence="1">
    <location>
        <begin position="1"/>
        <end position="26"/>
    </location>
</feature>
<dbReference type="Proteomes" id="UP000028702">
    <property type="component" value="Unassembled WGS sequence"/>
</dbReference>
<organism evidence="2 3">
    <name type="scientific">Tepidicaulis marinus</name>
    <dbReference type="NCBI Taxonomy" id="1333998"/>
    <lineage>
        <taxon>Bacteria</taxon>
        <taxon>Pseudomonadati</taxon>
        <taxon>Pseudomonadota</taxon>
        <taxon>Alphaproteobacteria</taxon>
        <taxon>Hyphomicrobiales</taxon>
        <taxon>Parvibaculaceae</taxon>
        <taxon>Tepidicaulis</taxon>
    </lineage>
</organism>
<name>A0A081BD75_9HYPH</name>